<comment type="caution">
    <text evidence="2">The sequence shown here is derived from an EMBL/GenBank/DDBJ whole genome shotgun (WGS) entry which is preliminary data.</text>
</comment>
<dbReference type="SUPFAM" id="SSF47699">
    <property type="entry name" value="Bifunctional inhibitor/lipid-transfer protein/seed storage 2S albumin"/>
    <property type="match status" value="1"/>
</dbReference>
<feature type="domain" description="Bifunctional inhibitor/plant lipid transfer protein/seed storage helical" evidence="1">
    <location>
        <begin position="3"/>
        <end position="50"/>
    </location>
</feature>
<name>A0AAD9WMN8_9ROSI</name>
<dbReference type="EMBL" id="JANJYI010000009">
    <property type="protein sequence ID" value="KAK2637064.1"/>
    <property type="molecule type" value="Genomic_DNA"/>
</dbReference>
<dbReference type="Proteomes" id="UP001280121">
    <property type="component" value="Unassembled WGS sequence"/>
</dbReference>
<organism evidence="2 3">
    <name type="scientific">Dipteronia dyeriana</name>
    <dbReference type="NCBI Taxonomy" id="168575"/>
    <lineage>
        <taxon>Eukaryota</taxon>
        <taxon>Viridiplantae</taxon>
        <taxon>Streptophyta</taxon>
        <taxon>Embryophyta</taxon>
        <taxon>Tracheophyta</taxon>
        <taxon>Spermatophyta</taxon>
        <taxon>Magnoliopsida</taxon>
        <taxon>eudicotyledons</taxon>
        <taxon>Gunneridae</taxon>
        <taxon>Pentapetalae</taxon>
        <taxon>rosids</taxon>
        <taxon>malvids</taxon>
        <taxon>Sapindales</taxon>
        <taxon>Sapindaceae</taxon>
        <taxon>Hippocastanoideae</taxon>
        <taxon>Acereae</taxon>
        <taxon>Dipteronia</taxon>
    </lineage>
</organism>
<evidence type="ECO:0000259" key="1">
    <source>
        <dbReference type="Pfam" id="PF00234"/>
    </source>
</evidence>
<proteinExistence type="predicted"/>
<keyword evidence="3" id="KW-1185">Reference proteome</keyword>
<dbReference type="Gene3D" id="1.10.110.10">
    <property type="entry name" value="Plant lipid-transfer and hydrophobic proteins"/>
    <property type="match status" value="1"/>
</dbReference>
<dbReference type="AlphaFoldDB" id="A0AAD9WMN8"/>
<evidence type="ECO:0000313" key="2">
    <source>
        <dbReference type="EMBL" id="KAK2637064.1"/>
    </source>
</evidence>
<dbReference type="InterPro" id="IPR016140">
    <property type="entry name" value="Bifunc_inhib/LTP/seed_store"/>
</dbReference>
<reference evidence="2" key="1">
    <citation type="journal article" date="2023" name="Plant J.">
        <title>Genome sequences and population genomics provide insights into the demographic history, inbreeding, and mutation load of two 'living fossil' tree species of Dipteronia.</title>
        <authorList>
            <person name="Feng Y."/>
            <person name="Comes H.P."/>
            <person name="Chen J."/>
            <person name="Zhu S."/>
            <person name="Lu R."/>
            <person name="Zhang X."/>
            <person name="Li P."/>
            <person name="Qiu J."/>
            <person name="Olsen K.M."/>
            <person name="Qiu Y."/>
        </authorList>
    </citation>
    <scope>NUCLEOTIDE SEQUENCE</scope>
    <source>
        <strain evidence="2">KIB01</strain>
    </source>
</reference>
<accession>A0AAD9WMN8</accession>
<dbReference type="InterPro" id="IPR036312">
    <property type="entry name" value="Bifun_inhib/LTP/seed_sf"/>
</dbReference>
<dbReference type="Pfam" id="PF00234">
    <property type="entry name" value="Tryp_alpha_amyl"/>
    <property type="match status" value="1"/>
</dbReference>
<sequence>MSPSEACCNAVKSLGQICLCETVNGPPITGIDRNMALQLPDKCTANFEPCDFLE</sequence>
<evidence type="ECO:0000313" key="3">
    <source>
        <dbReference type="Proteomes" id="UP001280121"/>
    </source>
</evidence>
<gene>
    <name evidence="2" type="ORF">Ddye_031856</name>
</gene>
<protein>
    <recommendedName>
        <fullName evidence="1">Bifunctional inhibitor/plant lipid transfer protein/seed storage helical domain-containing protein</fullName>
    </recommendedName>
</protein>